<feature type="domain" description="MATH" evidence="7">
    <location>
        <begin position="232"/>
        <end position="379"/>
    </location>
</feature>
<dbReference type="InterPro" id="IPR008974">
    <property type="entry name" value="TRAF-like"/>
</dbReference>
<evidence type="ECO:0000256" key="5">
    <source>
        <dbReference type="ARBA" id="ARBA00022843"/>
    </source>
</evidence>
<evidence type="ECO:0000313" key="8">
    <source>
        <dbReference type="EMBL" id="CAF3859981.1"/>
    </source>
</evidence>
<dbReference type="Pfam" id="PF21355">
    <property type="entry name" value="TRAF-mep_MATH"/>
    <property type="match status" value="1"/>
</dbReference>
<dbReference type="Proteomes" id="UP000663823">
    <property type="component" value="Unassembled WGS sequence"/>
</dbReference>
<dbReference type="InterPro" id="IPR003591">
    <property type="entry name" value="Leu-rich_rpt_typical-subtyp"/>
</dbReference>
<name>A0A819F171_9BILA</name>
<dbReference type="PROSITE" id="PS51450">
    <property type="entry name" value="LRR"/>
    <property type="match status" value="2"/>
</dbReference>
<dbReference type="InterPro" id="IPR002083">
    <property type="entry name" value="MATH/TRAF_dom"/>
</dbReference>
<dbReference type="GO" id="GO:0009898">
    <property type="term" value="C:cytoplasmic side of plasma membrane"/>
    <property type="evidence" value="ECO:0007669"/>
    <property type="project" value="TreeGrafter"/>
</dbReference>
<proteinExistence type="predicted"/>
<dbReference type="PANTHER" id="PTHR10131:SF138">
    <property type="entry name" value="RE66324P"/>
    <property type="match status" value="1"/>
</dbReference>
<dbReference type="SMART" id="SM00061">
    <property type="entry name" value="MATH"/>
    <property type="match status" value="1"/>
</dbReference>
<dbReference type="PANTHER" id="PTHR10131">
    <property type="entry name" value="TNF RECEPTOR ASSOCIATED FACTOR"/>
    <property type="match status" value="1"/>
</dbReference>
<evidence type="ECO:0000256" key="3">
    <source>
        <dbReference type="ARBA" id="ARBA00022703"/>
    </source>
</evidence>
<dbReference type="PROSITE" id="PS50144">
    <property type="entry name" value="MATH"/>
    <property type="match status" value="1"/>
</dbReference>
<dbReference type="Gene3D" id="2.60.210.10">
    <property type="entry name" value="Apoptosis, Tumor Necrosis Factor Receptor Associated Protein 2, Chain A"/>
    <property type="match status" value="1"/>
</dbReference>
<dbReference type="FunFam" id="2.60.210.10:FF:000001">
    <property type="entry name" value="TNF receptor-associated factor"/>
    <property type="match status" value="1"/>
</dbReference>
<dbReference type="Gene3D" id="3.30.40.10">
    <property type="entry name" value="Zinc/RING finger domain, C3HC4 (zinc finger)"/>
    <property type="match status" value="1"/>
</dbReference>
<keyword evidence="4" id="KW-0677">Repeat</keyword>
<comment type="caution">
    <text evidence="8">The sequence shown here is derived from an EMBL/GenBank/DDBJ whole genome shotgun (WGS) entry which is preliminary data.</text>
</comment>
<dbReference type="InterPro" id="IPR013083">
    <property type="entry name" value="Znf_RING/FYVE/PHD"/>
</dbReference>
<reference evidence="8" key="1">
    <citation type="submission" date="2021-02" db="EMBL/GenBank/DDBJ databases">
        <authorList>
            <person name="Nowell W R."/>
        </authorList>
    </citation>
    <scope>NUCLEOTIDE SEQUENCE</scope>
</reference>
<dbReference type="GO" id="GO:0006915">
    <property type="term" value="P:apoptotic process"/>
    <property type="evidence" value="ECO:0007669"/>
    <property type="project" value="UniProtKB-KW"/>
</dbReference>
<dbReference type="InterPro" id="IPR001611">
    <property type="entry name" value="Leu-rich_rpt"/>
</dbReference>
<dbReference type="GO" id="GO:0005164">
    <property type="term" value="F:tumor necrosis factor receptor binding"/>
    <property type="evidence" value="ECO:0007669"/>
    <property type="project" value="TreeGrafter"/>
</dbReference>
<dbReference type="Gene3D" id="3.80.10.10">
    <property type="entry name" value="Ribonuclease Inhibitor"/>
    <property type="match status" value="2"/>
</dbReference>
<protein>
    <recommendedName>
        <fullName evidence="7">MATH domain-containing protein</fullName>
    </recommendedName>
</protein>
<dbReference type="SMART" id="SM00369">
    <property type="entry name" value="LRR_TYP"/>
    <property type="match status" value="4"/>
</dbReference>
<dbReference type="AlphaFoldDB" id="A0A819F171"/>
<evidence type="ECO:0000256" key="6">
    <source>
        <dbReference type="ARBA" id="ARBA00023054"/>
    </source>
</evidence>
<dbReference type="SUPFAM" id="SSF52058">
    <property type="entry name" value="L domain-like"/>
    <property type="match status" value="2"/>
</dbReference>
<dbReference type="EMBL" id="CAJOAX010003543">
    <property type="protein sequence ID" value="CAF3859981.1"/>
    <property type="molecule type" value="Genomic_DNA"/>
</dbReference>
<organism evidence="8 9">
    <name type="scientific">Rotaria sordida</name>
    <dbReference type="NCBI Taxonomy" id="392033"/>
    <lineage>
        <taxon>Eukaryota</taxon>
        <taxon>Metazoa</taxon>
        <taxon>Spiralia</taxon>
        <taxon>Gnathifera</taxon>
        <taxon>Rotifera</taxon>
        <taxon>Eurotatoria</taxon>
        <taxon>Bdelloidea</taxon>
        <taxon>Philodinida</taxon>
        <taxon>Philodinidae</taxon>
        <taxon>Rotaria</taxon>
    </lineage>
</organism>
<accession>A0A819F171</accession>
<dbReference type="InterPro" id="IPR032675">
    <property type="entry name" value="LRR_dom_sf"/>
</dbReference>
<dbReference type="InterPro" id="IPR049342">
    <property type="entry name" value="TRAF1-6_MATH_dom"/>
</dbReference>
<dbReference type="SUPFAM" id="SSF49599">
    <property type="entry name" value="TRAF domain-like"/>
    <property type="match status" value="1"/>
</dbReference>
<sequence length="864" mass="98716">MEGSRSLSQIIIDKACQLDMEKLNIMCSLCEWSGIFKNYQKHFDTVHLNPLCEYCGKEFKTIDDLNQHLSMCEKLTVNCLLQPYGCTEQFLRVNTRSHFLSEQHQSVLLQYLFKHNQHLINDQSDMSSHTTITTDRETKEISHANLKPLFETADILLGGIQSLNDDIQHVSSELLHHENSIRYLSDGLSKMKIAIEETHSSIDAQTVNQQIFEESINSLQQQLDDLKNISTDGTLIWRIANVQKKMIDAECERQTSIYSPVFYSSPNGYKMRLRLYLVGDGNARRTHMSLFFVLMRGEYDSVLQFPFSYKVTFCLFDQTSQQRHIIDSFRPDVKSSSFQRPCSDMNIASGIPKFVPLTIIQQDSNPYVRDDIMFIKAIVDFDELPKSLVPYKLSLNPGLPILIQQEWIRRESEKRAQEKLKNLQLVNTNLTILPDIKNFQKLTSLLIQSDNGIIGQHLPSELGELISLSYLKLFDIKNLEDLPNEIDHLIQLRILMLQNIPNFNKIPDESMGKLINLRVLNLIDLPNLSTIPSTIKNFQSLIQFEITNTNIKNLELENLNGLSTLTIKSNSILQTIEIVNMLLLASIQIQNNNELLTLKFQNLSSLSSLTMLSNSKLTSLDMENISTLQTISLSDNKQFKIATFKNLSNLNSINFSFLANFESISFENTPTLSTVSITASSLLKNISFLNVPSIINLDLSRCQLTTFPESILTLKSLVNLILKVNQLSTLPLTLSTDLPNLQVLDLSRNNFQGNIFQQSPLIYLRELYLSNNSLVSIDGIGEYESLRNLDLNYNKILSIPLEITELSLTLNSLTINYNQLHSIPYQMTNMRGLTSLIATYNNISDSERQYLYQIFHPTTIQFII</sequence>
<evidence type="ECO:0000256" key="2">
    <source>
        <dbReference type="ARBA" id="ARBA00022614"/>
    </source>
</evidence>
<keyword evidence="6" id="KW-0175">Coiled coil</keyword>
<evidence type="ECO:0000259" key="7">
    <source>
        <dbReference type="PROSITE" id="PS50144"/>
    </source>
</evidence>
<evidence type="ECO:0000313" key="9">
    <source>
        <dbReference type="Proteomes" id="UP000663823"/>
    </source>
</evidence>
<dbReference type="CDD" id="cd00270">
    <property type="entry name" value="MATH_TRAF_C"/>
    <property type="match status" value="1"/>
</dbReference>
<gene>
    <name evidence="8" type="ORF">OTI717_LOCUS21643</name>
</gene>
<keyword evidence="5" id="KW-0832">Ubl conjugation</keyword>
<keyword evidence="2" id="KW-0433">Leucine-rich repeat</keyword>
<evidence type="ECO:0000256" key="1">
    <source>
        <dbReference type="ARBA" id="ARBA00022499"/>
    </source>
</evidence>
<keyword evidence="3" id="KW-0053">Apoptosis</keyword>
<keyword evidence="1" id="KW-1017">Isopeptide bond</keyword>
<evidence type="ECO:0000256" key="4">
    <source>
        <dbReference type="ARBA" id="ARBA00022737"/>
    </source>
</evidence>
<dbReference type="GO" id="GO:0043122">
    <property type="term" value="P:regulation of canonical NF-kappaB signal transduction"/>
    <property type="evidence" value="ECO:0007669"/>
    <property type="project" value="TreeGrafter"/>
</dbReference>